<gene>
    <name evidence="2" type="ORF">E6H05_05330</name>
</gene>
<feature type="region of interest" description="Disordered" evidence="1">
    <location>
        <begin position="93"/>
        <end position="131"/>
    </location>
</feature>
<evidence type="ECO:0000256" key="1">
    <source>
        <dbReference type="SAM" id="MobiDB-lite"/>
    </source>
</evidence>
<evidence type="ECO:0000313" key="3">
    <source>
        <dbReference type="Proteomes" id="UP000318834"/>
    </source>
</evidence>
<proteinExistence type="predicted"/>
<protein>
    <submittedName>
        <fullName evidence="2">OmpH family outer membrane protein</fullName>
    </submittedName>
</protein>
<evidence type="ECO:0000313" key="2">
    <source>
        <dbReference type="EMBL" id="TMI75917.1"/>
    </source>
</evidence>
<accession>A0A537IXE0</accession>
<dbReference type="AlphaFoldDB" id="A0A537IXE0"/>
<dbReference type="Proteomes" id="UP000318834">
    <property type="component" value="Unassembled WGS sequence"/>
</dbReference>
<sequence length="131" mass="13778">MSVEIAGIKFAHPVLAAPGPRLTALLPVIVGLTLVATGCAPRIGVVDSKRILNESVLALSYQKQLDDREKAMVADLCVNSLHFAAISKSSSINASTPRLRRKPVGGGCESCWSNRSPGSAASTSRTRFSSD</sequence>
<feature type="compositionally biased region" description="Low complexity" evidence="1">
    <location>
        <begin position="119"/>
        <end position="131"/>
    </location>
</feature>
<name>A0A537IXE0_9BACT</name>
<comment type="caution">
    <text evidence="2">The sequence shown here is derived from an EMBL/GenBank/DDBJ whole genome shotgun (WGS) entry which is preliminary data.</text>
</comment>
<reference evidence="2 3" key="1">
    <citation type="journal article" date="2019" name="Nat. Microbiol.">
        <title>Mediterranean grassland soil C-N compound turnover is dependent on rainfall and depth, and is mediated by genomically divergent microorganisms.</title>
        <authorList>
            <person name="Diamond S."/>
            <person name="Andeer P.F."/>
            <person name="Li Z."/>
            <person name="Crits-Christoph A."/>
            <person name="Burstein D."/>
            <person name="Anantharaman K."/>
            <person name="Lane K.R."/>
            <person name="Thomas B.C."/>
            <person name="Pan C."/>
            <person name="Northen T.R."/>
            <person name="Banfield J.F."/>
        </authorList>
    </citation>
    <scope>NUCLEOTIDE SEQUENCE [LARGE SCALE GENOMIC DNA]</scope>
    <source>
        <strain evidence="2">NP_8</strain>
    </source>
</reference>
<organism evidence="2 3">
    <name type="scientific">Candidatus Segetimicrobium genomatis</name>
    <dbReference type="NCBI Taxonomy" id="2569760"/>
    <lineage>
        <taxon>Bacteria</taxon>
        <taxon>Bacillati</taxon>
        <taxon>Candidatus Sysuimicrobiota</taxon>
        <taxon>Candidatus Sysuimicrobiia</taxon>
        <taxon>Candidatus Sysuimicrobiales</taxon>
        <taxon>Candidatus Segetimicrobiaceae</taxon>
        <taxon>Candidatus Segetimicrobium</taxon>
    </lineage>
</organism>
<dbReference type="EMBL" id="VBAP01000036">
    <property type="protein sequence ID" value="TMI75917.1"/>
    <property type="molecule type" value="Genomic_DNA"/>
</dbReference>